<keyword evidence="1" id="KW-0547">Nucleotide-binding</keyword>
<dbReference type="Pfam" id="PF07714">
    <property type="entry name" value="PK_Tyr_Ser-Thr"/>
    <property type="match status" value="1"/>
</dbReference>
<dbReference type="PROSITE" id="PS50011">
    <property type="entry name" value="PROTEIN_KINASE_DOM"/>
    <property type="match status" value="1"/>
</dbReference>
<keyword evidence="2" id="KW-0067">ATP-binding</keyword>
<evidence type="ECO:0000256" key="4">
    <source>
        <dbReference type="ARBA" id="ARBA00047558"/>
    </source>
</evidence>
<reference evidence="8" key="1">
    <citation type="submission" date="2020-12" db="EMBL/GenBank/DDBJ databases">
        <title>WGS assembly of Carya illinoinensis cv. Pawnee.</title>
        <authorList>
            <person name="Platts A."/>
            <person name="Shu S."/>
            <person name="Wright S."/>
            <person name="Barry K."/>
            <person name="Edger P."/>
            <person name="Pires J.C."/>
            <person name="Schmutz J."/>
        </authorList>
    </citation>
    <scope>NUCLEOTIDE SEQUENCE</scope>
    <source>
        <tissue evidence="8">Leaf</tissue>
    </source>
</reference>
<dbReference type="PROSITE" id="PS00108">
    <property type="entry name" value="PROTEIN_KINASE_ST"/>
    <property type="match status" value="1"/>
</dbReference>
<dbReference type="CDD" id="cd00054">
    <property type="entry name" value="EGF_CA"/>
    <property type="match status" value="1"/>
</dbReference>
<dbReference type="FunFam" id="1.10.510.10:FF:000084">
    <property type="entry name" value="Wall-associated receptor kinase 2"/>
    <property type="match status" value="1"/>
</dbReference>
<dbReference type="GO" id="GO:0005886">
    <property type="term" value="C:plasma membrane"/>
    <property type="evidence" value="ECO:0007669"/>
    <property type="project" value="TreeGrafter"/>
</dbReference>
<dbReference type="InterPro" id="IPR045274">
    <property type="entry name" value="WAK-like"/>
</dbReference>
<dbReference type="PANTHER" id="PTHR27005:SF283">
    <property type="entry name" value="OS02G0633066 PROTEIN"/>
    <property type="match status" value="1"/>
</dbReference>
<evidence type="ECO:0000313" key="8">
    <source>
        <dbReference type="EMBL" id="KAG6650313.1"/>
    </source>
</evidence>
<feature type="chain" id="PRO_5035853063" description="Protein kinase domain-containing protein" evidence="6">
    <location>
        <begin position="28"/>
        <end position="709"/>
    </location>
</feature>
<feature type="signal peptide" evidence="6">
    <location>
        <begin position="1"/>
        <end position="27"/>
    </location>
</feature>
<name>A0A8T1Q7B6_CARIL</name>
<dbReference type="Proteomes" id="UP000811609">
    <property type="component" value="Chromosome 6"/>
</dbReference>
<evidence type="ECO:0000256" key="1">
    <source>
        <dbReference type="ARBA" id="ARBA00022741"/>
    </source>
</evidence>
<comment type="caution">
    <text evidence="8">The sequence shown here is derived from an EMBL/GenBank/DDBJ whole genome shotgun (WGS) entry which is preliminary data.</text>
</comment>
<dbReference type="InterPro" id="IPR000719">
    <property type="entry name" value="Prot_kinase_dom"/>
</dbReference>
<dbReference type="AlphaFoldDB" id="A0A8T1Q7B6"/>
<evidence type="ECO:0000259" key="7">
    <source>
        <dbReference type="PROSITE" id="PS50011"/>
    </source>
</evidence>
<evidence type="ECO:0000256" key="3">
    <source>
        <dbReference type="ARBA" id="ARBA00023157"/>
    </source>
</evidence>
<comment type="catalytic activity">
    <reaction evidence="5">
        <text>L-threonyl-[protein] + ATP = O-phospho-L-threonyl-[protein] + ADP + H(+)</text>
        <dbReference type="Rhea" id="RHEA:46608"/>
        <dbReference type="Rhea" id="RHEA-COMP:11060"/>
        <dbReference type="Rhea" id="RHEA-COMP:11605"/>
        <dbReference type="ChEBI" id="CHEBI:15378"/>
        <dbReference type="ChEBI" id="CHEBI:30013"/>
        <dbReference type="ChEBI" id="CHEBI:30616"/>
        <dbReference type="ChEBI" id="CHEBI:61977"/>
        <dbReference type="ChEBI" id="CHEBI:456216"/>
    </reaction>
</comment>
<evidence type="ECO:0000256" key="6">
    <source>
        <dbReference type="SAM" id="SignalP"/>
    </source>
</evidence>
<gene>
    <name evidence="8" type="ORF">CIPAW_06G033800</name>
</gene>
<dbReference type="GO" id="GO:0005524">
    <property type="term" value="F:ATP binding"/>
    <property type="evidence" value="ECO:0007669"/>
    <property type="project" value="UniProtKB-KW"/>
</dbReference>
<dbReference type="GO" id="GO:0007166">
    <property type="term" value="P:cell surface receptor signaling pathway"/>
    <property type="evidence" value="ECO:0007669"/>
    <property type="project" value="InterPro"/>
</dbReference>
<protein>
    <recommendedName>
        <fullName evidence="7">Protein kinase domain-containing protein</fullName>
    </recommendedName>
</protein>
<dbReference type="PANTHER" id="PTHR27005">
    <property type="entry name" value="WALL-ASSOCIATED RECEPTOR KINASE-LIKE 21"/>
    <property type="match status" value="1"/>
</dbReference>
<evidence type="ECO:0000313" key="9">
    <source>
        <dbReference type="Proteomes" id="UP000811609"/>
    </source>
</evidence>
<organism evidence="8 9">
    <name type="scientific">Carya illinoinensis</name>
    <name type="common">Pecan</name>
    <dbReference type="NCBI Taxonomy" id="32201"/>
    <lineage>
        <taxon>Eukaryota</taxon>
        <taxon>Viridiplantae</taxon>
        <taxon>Streptophyta</taxon>
        <taxon>Embryophyta</taxon>
        <taxon>Tracheophyta</taxon>
        <taxon>Spermatophyta</taxon>
        <taxon>Magnoliopsida</taxon>
        <taxon>eudicotyledons</taxon>
        <taxon>Gunneridae</taxon>
        <taxon>Pentapetalae</taxon>
        <taxon>rosids</taxon>
        <taxon>fabids</taxon>
        <taxon>Fagales</taxon>
        <taxon>Juglandaceae</taxon>
        <taxon>Carya</taxon>
    </lineage>
</organism>
<comment type="catalytic activity">
    <reaction evidence="4">
        <text>L-seryl-[protein] + ATP = O-phospho-L-seryl-[protein] + ADP + H(+)</text>
        <dbReference type="Rhea" id="RHEA:17989"/>
        <dbReference type="Rhea" id="RHEA-COMP:9863"/>
        <dbReference type="Rhea" id="RHEA-COMP:11604"/>
        <dbReference type="ChEBI" id="CHEBI:15378"/>
        <dbReference type="ChEBI" id="CHEBI:29999"/>
        <dbReference type="ChEBI" id="CHEBI:30616"/>
        <dbReference type="ChEBI" id="CHEBI:83421"/>
        <dbReference type="ChEBI" id="CHEBI:456216"/>
    </reaction>
</comment>
<evidence type="ECO:0000256" key="2">
    <source>
        <dbReference type="ARBA" id="ARBA00022840"/>
    </source>
</evidence>
<dbReference type="SMART" id="SM00220">
    <property type="entry name" value="S_TKc"/>
    <property type="match status" value="1"/>
</dbReference>
<evidence type="ECO:0000256" key="5">
    <source>
        <dbReference type="ARBA" id="ARBA00047951"/>
    </source>
</evidence>
<dbReference type="InterPro" id="IPR001245">
    <property type="entry name" value="Ser-Thr/Tyr_kinase_cat_dom"/>
</dbReference>
<proteinExistence type="predicted"/>
<dbReference type="InterPro" id="IPR008271">
    <property type="entry name" value="Ser/Thr_kinase_AS"/>
</dbReference>
<dbReference type="SMART" id="SM00179">
    <property type="entry name" value="EGF_CA"/>
    <property type="match status" value="1"/>
</dbReference>
<keyword evidence="9" id="KW-1185">Reference proteome</keyword>
<dbReference type="GO" id="GO:0005509">
    <property type="term" value="F:calcium ion binding"/>
    <property type="evidence" value="ECO:0007669"/>
    <property type="project" value="InterPro"/>
</dbReference>
<keyword evidence="3" id="KW-1015">Disulfide bond</keyword>
<accession>A0A8T1Q7B6</accession>
<sequence>MVLDGRMLMKVIWVCVILSGIMATAAAAPEVAKPNCRDRCGDVEIPYPFGITEDCYLNDYFSVTRNESGSSGQPQTLIGKNLVVPNISVHGQLDILMYIAHQCFPNSSGILGHADIAFLRSPTITISHTQNKFVVVGCDTNAFLNAFQNNEPFSIGCTSTCQSMRNVINGSCSGIGCCQLEIPKGLKNFTLEARSYYNHTTVQSFNPCSYAFVAKQGQFNFSSNYLESLQNFSTNPMVLDWAIGHETCEDAQRESDYICRGNSACYDPDNNGYGILIQFRNGSAKCVNLVGSFACTCPRGYEGDGKIHGCIPKARHSWTIIIAMGIGIIISVRLVEGSWVYWGLKRRQLIKLKETFFQKKRYTGTCMETTRIFSAEELEKATGNYDESRVLCQGGYRTVYKGVLPDNKVVVIKKSKICDQSQIKQFINEVIVLTQISHRNVVKLLGYCLETKFPLLVYEFITNGTLFYYIHNKSLSSSFSWETHLKIASEIAGALAYLHSTTSMPIIHRDVKTANILLDENYSAKMSNFGASRLVPLDHTHIATLVQGTFGQLTEKSDVYSFGVVVAELLTGKKALSFDRPESDRNLAMYFSSVIKEDCIIEIIDDHIVSEGSIEEVKEVANLAKRCLRLKGEERPTMKELAMEHEGLRITEKHRWGKPEYLYIEETEQLLSADIFSLDVGNGYSSSTRPTSKYESMKDQVLQALDDGR</sequence>
<dbReference type="InterPro" id="IPR001881">
    <property type="entry name" value="EGF-like_Ca-bd_dom"/>
</dbReference>
<dbReference type="EMBL" id="CM031814">
    <property type="protein sequence ID" value="KAG6650313.1"/>
    <property type="molecule type" value="Genomic_DNA"/>
</dbReference>
<keyword evidence="6" id="KW-0732">Signal</keyword>
<dbReference type="GO" id="GO:0004674">
    <property type="term" value="F:protein serine/threonine kinase activity"/>
    <property type="evidence" value="ECO:0007669"/>
    <property type="project" value="TreeGrafter"/>
</dbReference>
<feature type="domain" description="Protein kinase" evidence="7">
    <location>
        <begin position="385"/>
        <end position="648"/>
    </location>
</feature>